<accession>A0ABN7VG45</accession>
<name>A0ABN7VG45_GIGMA</name>
<dbReference type="EMBL" id="CAJVQB010014440">
    <property type="protein sequence ID" value="CAG8768395.1"/>
    <property type="molecule type" value="Genomic_DNA"/>
</dbReference>
<evidence type="ECO:0000313" key="3">
    <source>
        <dbReference type="Proteomes" id="UP000789901"/>
    </source>
</evidence>
<gene>
    <name evidence="2" type="ORF">GMARGA_LOCUS18246</name>
</gene>
<dbReference type="Proteomes" id="UP000789901">
    <property type="component" value="Unassembled WGS sequence"/>
</dbReference>
<evidence type="ECO:0000313" key="2">
    <source>
        <dbReference type="EMBL" id="CAG8768395.1"/>
    </source>
</evidence>
<sequence>VEIAYLSIDLLGIRISNDDYEYKGRKSKQKVSSKPKKRRPTISKVLKSQYALEKETPMIFTCENSTISINAAYQMILLQETVNKIDAEKDIPKELIESLKAELNRVNTIGLNSQNTEVDNIIKGITVKENKTHDLTDQELYYQDEIGLEKAYEDWKKRINKRQINDNTNKVKKDKHEVFKSYKRPTEPNERTQVKDRLKTFSYCQEYTEMKHIDETIEGYFKNRTSIEANIGSNSTNDLERTCEVWKKKVEMLKGITKKSKDKDQNETKKQEEYK</sequence>
<feature type="region of interest" description="Disordered" evidence="1">
    <location>
        <begin position="256"/>
        <end position="275"/>
    </location>
</feature>
<keyword evidence="3" id="KW-1185">Reference proteome</keyword>
<protein>
    <submittedName>
        <fullName evidence="2">10517_t:CDS:1</fullName>
    </submittedName>
</protein>
<reference evidence="2 3" key="1">
    <citation type="submission" date="2021-06" db="EMBL/GenBank/DDBJ databases">
        <authorList>
            <person name="Kallberg Y."/>
            <person name="Tangrot J."/>
            <person name="Rosling A."/>
        </authorList>
    </citation>
    <scope>NUCLEOTIDE SEQUENCE [LARGE SCALE GENOMIC DNA]</scope>
    <source>
        <strain evidence="2 3">120-4 pot B 10/14</strain>
    </source>
</reference>
<organism evidence="2 3">
    <name type="scientific">Gigaspora margarita</name>
    <dbReference type="NCBI Taxonomy" id="4874"/>
    <lineage>
        <taxon>Eukaryota</taxon>
        <taxon>Fungi</taxon>
        <taxon>Fungi incertae sedis</taxon>
        <taxon>Mucoromycota</taxon>
        <taxon>Glomeromycotina</taxon>
        <taxon>Glomeromycetes</taxon>
        <taxon>Diversisporales</taxon>
        <taxon>Gigasporaceae</taxon>
        <taxon>Gigaspora</taxon>
    </lineage>
</organism>
<evidence type="ECO:0000256" key="1">
    <source>
        <dbReference type="SAM" id="MobiDB-lite"/>
    </source>
</evidence>
<proteinExistence type="predicted"/>
<feature type="compositionally biased region" description="Basic and acidic residues" evidence="1">
    <location>
        <begin position="259"/>
        <end position="275"/>
    </location>
</feature>
<feature type="non-terminal residue" evidence="2">
    <location>
        <position position="1"/>
    </location>
</feature>
<comment type="caution">
    <text evidence="2">The sequence shown here is derived from an EMBL/GenBank/DDBJ whole genome shotgun (WGS) entry which is preliminary data.</text>
</comment>